<dbReference type="InterPro" id="IPR002347">
    <property type="entry name" value="SDR_fam"/>
</dbReference>
<sequence length="970" mass="108461">MRPQGTFWIKSFQNGRCLDVKHHRGNKIEPGTAIIMADQLPASADSTQLFRHEDGYLVHVASGLVLDYYQGSVDKATHWAFTGIGARHGKDAVRTLCLQPKKGPNMSQTQRWEFDHYNHIYLVDDPLQVMDIRGGRDEEGASVIIYSRKPQAEASNQLWGFEMVGGMGGQGLGQQGVGVEMGQPMQGQQGKPQKVGQPAGANMMQPTPAGGPMPNVAGNQKRINNVNLCSQEHYKVASTSTARLSNIEEAIACPYSISACGSMMETSGIFRSSSEETQFAVDRDVVERSVLLKHMLADVGESDLSIPLPNVSAPILSKVIEYCTHHRHDPPAVDNGPSYGGKNPSGETNLTIDDWDNEFCRVDQGTLFELILAANYLDIKPLLDLTCKTVANMIKGKSPEEIRKHFNIVNDFTSEEEEQESAQNVTASFGIQPGMSGVYITCDRNKEQRCTREMIEMFSEYADQMYEFPEDTEDKDDKEEIAKEDDDDGPADIEAVIAKELAAEKESKDNKKATKRRFVGLATGMECMIFIKTQSPIEPVPFVTHIIKDLVEKRQRRTRIAHRLVPITQICAANFIEIERVCGEMCDEVFGKRGEDGTRRSDSKTFAIQPRIRQSNKIDRDELIKQVAKIVGMPHKVDLNNPEYSIIVEVWRNVCGMAIVRDYQKLQRFNLQTLLDEATSAQSDGTSRKLKDASEAVKQYTKLVEPEASKRIYFIAFDLASLDSVRDGAREFFDLDLPLHVLINNAGYTPASRKATTPEYTKDTRVFEKSLMINFVGPMLFTELLIPKMMESGGRKILNVASSMHDPATKGLQAEKYNDPNRLILPLDNLDGSKFWDGTAFYRVSKLADIWWTYVLAERAAKSTSEITVTTFCPGLVPTTNMARDFPLYLRIIARYLMPLHPSARSLDEAGNEYLAYATSPEFAKDNGVYYRQGKQAKSSAESHDMVKARTVWNKACDVIGMPDHKVEVA</sequence>
<dbReference type="SUPFAM" id="SSF81382">
    <property type="entry name" value="Skp1 dimerisation domain-like"/>
    <property type="match status" value="1"/>
</dbReference>
<dbReference type="CDD" id="cd11717">
    <property type="entry name" value="THUMP_THUMPD1_like"/>
    <property type="match status" value="1"/>
</dbReference>
<dbReference type="InterPro" id="IPR001232">
    <property type="entry name" value="SKP1-like"/>
</dbReference>
<dbReference type="FunFam" id="3.30.710.10:FF:000026">
    <property type="entry name" value="E3 ubiquitin ligase complex SCF subunit"/>
    <property type="match status" value="1"/>
</dbReference>
<dbReference type="InterPro" id="IPR035992">
    <property type="entry name" value="Ricin_B-like_lectins"/>
</dbReference>
<evidence type="ECO:0000313" key="7">
    <source>
        <dbReference type="Proteomes" id="UP000242875"/>
    </source>
</evidence>
<evidence type="ECO:0000259" key="5">
    <source>
        <dbReference type="PROSITE" id="PS51165"/>
    </source>
</evidence>
<dbReference type="InterPro" id="IPR000772">
    <property type="entry name" value="Ricin_B_lectin"/>
</dbReference>
<gene>
    <name evidence="6" type="ORF">BZG36_00433</name>
</gene>
<accession>A0A261Y8D0</accession>
<dbReference type="FunFam" id="3.30.2300.10:FF:000001">
    <property type="entry name" value="THUMP domain-containing protein 1"/>
    <property type="match status" value="1"/>
</dbReference>
<reference evidence="6 7" key="1">
    <citation type="journal article" date="2017" name="Mycologia">
        <title>Bifiguratus adelaidae, gen. et sp. nov., a new member of Mucoromycotina in endophytic and soil-dwelling habitats.</title>
        <authorList>
            <person name="Torres-Cruz T.J."/>
            <person name="Billingsley Tobias T.L."/>
            <person name="Almatruk M."/>
            <person name="Hesse C."/>
            <person name="Kuske C.R."/>
            <person name="Desiro A."/>
            <person name="Benucci G.M."/>
            <person name="Bonito G."/>
            <person name="Stajich J.E."/>
            <person name="Dunlap C."/>
            <person name="Arnold A.E."/>
            <person name="Porras-Alfaro A."/>
        </authorList>
    </citation>
    <scope>NUCLEOTIDE SEQUENCE [LARGE SCALE GENOMIC DNA]</scope>
    <source>
        <strain evidence="6 7">AZ0501</strain>
    </source>
</reference>
<dbReference type="InterPro" id="IPR036291">
    <property type="entry name" value="NAD(P)-bd_dom_sf"/>
</dbReference>
<feature type="region of interest" description="Disordered" evidence="4">
    <location>
        <begin position="470"/>
        <end position="490"/>
    </location>
</feature>
<feature type="domain" description="THUMP" evidence="5">
    <location>
        <begin position="549"/>
        <end position="661"/>
    </location>
</feature>
<dbReference type="InterPro" id="IPR036296">
    <property type="entry name" value="SKP1-like_dim_sf"/>
</dbReference>
<dbReference type="PANTHER" id="PTHR13452">
    <property type="entry name" value="THUMP DOMAIN CONTAINING PROTEIN 1-RELATED"/>
    <property type="match status" value="1"/>
</dbReference>
<dbReference type="InterPro" id="IPR016072">
    <property type="entry name" value="Skp1_comp_dimer"/>
</dbReference>
<dbReference type="OrthoDB" id="542013at2759"/>
<dbReference type="GO" id="GO:0006400">
    <property type="term" value="P:tRNA modification"/>
    <property type="evidence" value="ECO:0007669"/>
    <property type="project" value="InterPro"/>
</dbReference>
<dbReference type="PANTHER" id="PTHR13452:SF10">
    <property type="entry name" value="THUMP DOMAIN-CONTAINING PROTEIN 1"/>
    <property type="match status" value="1"/>
</dbReference>
<evidence type="ECO:0000256" key="4">
    <source>
        <dbReference type="SAM" id="MobiDB-lite"/>
    </source>
</evidence>
<keyword evidence="7" id="KW-1185">Reference proteome</keyword>
<organism evidence="6 7">
    <name type="scientific">Bifiguratus adelaidae</name>
    <dbReference type="NCBI Taxonomy" id="1938954"/>
    <lineage>
        <taxon>Eukaryota</taxon>
        <taxon>Fungi</taxon>
        <taxon>Fungi incertae sedis</taxon>
        <taxon>Mucoromycota</taxon>
        <taxon>Mucoromycotina</taxon>
        <taxon>Endogonomycetes</taxon>
        <taxon>Endogonales</taxon>
        <taxon>Endogonales incertae sedis</taxon>
        <taxon>Bifiguratus</taxon>
    </lineage>
</organism>
<dbReference type="Proteomes" id="UP000242875">
    <property type="component" value="Unassembled WGS sequence"/>
</dbReference>
<comment type="similarity">
    <text evidence="1">Belongs to the SKP1 family.</text>
</comment>
<keyword evidence="2" id="KW-0833">Ubl conjugation pathway</keyword>
<dbReference type="Pfam" id="PF00106">
    <property type="entry name" value="adh_short"/>
    <property type="match status" value="1"/>
</dbReference>
<dbReference type="PROSITE" id="PS50231">
    <property type="entry name" value="RICIN_B_LECTIN"/>
    <property type="match status" value="1"/>
</dbReference>
<name>A0A261Y8D0_9FUNG</name>
<dbReference type="PROSITE" id="PS51165">
    <property type="entry name" value="THUMP"/>
    <property type="match status" value="1"/>
</dbReference>
<dbReference type="CDD" id="cd23454">
    <property type="entry name" value="beta-trefoil_Ricin_GllA-1"/>
    <property type="match status" value="1"/>
</dbReference>
<dbReference type="SUPFAM" id="SSF54695">
    <property type="entry name" value="POZ domain"/>
    <property type="match status" value="1"/>
</dbReference>
<dbReference type="SMART" id="SM00458">
    <property type="entry name" value="RICIN"/>
    <property type="match status" value="1"/>
</dbReference>
<evidence type="ECO:0000256" key="1">
    <source>
        <dbReference type="ARBA" id="ARBA00009993"/>
    </source>
</evidence>
<dbReference type="EMBL" id="MVBO01000002">
    <property type="protein sequence ID" value="OZJ06724.1"/>
    <property type="molecule type" value="Genomic_DNA"/>
</dbReference>
<dbReference type="SMART" id="SM00512">
    <property type="entry name" value="Skp1"/>
    <property type="match status" value="1"/>
</dbReference>
<dbReference type="Gene3D" id="2.80.10.50">
    <property type="match status" value="1"/>
</dbReference>
<dbReference type="SUPFAM" id="SSF143437">
    <property type="entry name" value="THUMP domain-like"/>
    <property type="match status" value="1"/>
</dbReference>
<dbReference type="GO" id="GO:0006511">
    <property type="term" value="P:ubiquitin-dependent protein catabolic process"/>
    <property type="evidence" value="ECO:0007669"/>
    <property type="project" value="InterPro"/>
</dbReference>
<evidence type="ECO:0000256" key="2">
    <source>
        <dbReference type="ARBA" id="ARBA00022786"/>
    </source>
</evidence>
<dbReference type="GO" id="GO:0003723">
    <property type="term" value="F:RNA binding"/>
    <property type="evidence" value="ECO:0007669"/>
    <property type="project" value="UniProtKB-UniRule"/>
</dbReference>
<dbReference type="Gene3D" id="3.30.2300.10">
    <property type="entry name" value="THUMP superfamily"/>
    <property type="match status" value="1"/>
</dbReference>
<dbReference type="CDD" id="cd18322">
    <property type="entry name" value="BTB_POZ_SKP1"/>
    <property type="match status" value="1"/>
</dbReference>
<dbReference type="Pfam" id="PF02926">
    <property type="entry name" value="THUMP"/>
    <property type="match status" value="1"/>
</dbReference>
<dbReference type="Pfam" id="PF01466">
    <property type="entry name" value="Skp1"/>
    <property type="match status" value="1"/>
</dbReference>
<dbReference type="SUPFAM" id="SSF50370">
    <property type="entry name" value="Ricin B-like lectins"/>
    <property type="match status" value="1"/>
</dbReference>
<dbReference type="InterPro" id="IPR016073">
    <property type="entry name" value="Skp1_comp_POZ"/>
</dbReference>
<evidence type="ECO:0000313" key="6">
    <source>
        <dbReference type="EMBL" id="OZJ06724.1"/>
    </source>
</evidence>
<dbReference type="SUPFAM" id="SSF51735">
    <property type="entry name" value="NAD(P)-binding Rossmann-fold domains"/>
    <property type="match status" value="1"/>
</dbReference>
<proteinExistence type="inferred from homology"/>
<dbReference type="AlphaFoldDB" id="A0A261Y8D0"/>
<dbReference type="Gene3D" id="3.40.50.720">
    <property type="entry name" value="NAD(P)-binding Rossmann-like Domain"/>
    <property type="match status" value="1"/>
</dbReference>
<dbReference type="InterPro" id="IPR011333">
    <property type="entry name" value="SKP1/BTB/POZ_sf"/>
</dbReference>
<dbReference type="Gene3D" id="3.30.710.10">
    <property type="entry name" value="Potassium Channel Kv1.1, Chain A"/>
    <property type="match status" value="1"/>
</dbReference>
<evidence type="ECO:0000256" key="3">
    <source>
        <dbReference type="PROSITE-ProRule" id="PRU00529"/>
    </source>
</evidence>
<dbReference type="InterPro" id="IPR040183">
    <property type="entry name" value="THUMPD1-like"/>
</dbReference>
<keyword evidence="3" id="KW-0694">RNA-binding</keyword>
<feature type="region of interest" description="Disordered" evidence="4">
    <location>
        <begin position="327"/>
        <end position="347"/>
    </location>
</feature>
<dbReference type="InterPro" id="IPR004114">
    <property type="entry name" value="THUMP_dom"/>
</dbReference>
<protein>
    <recommendedName>
        <fullName evidence="5">THUMP domain-containing protein</fullName>
    </recommendedName>
</protein>
<dbReference type="SMART" id="SM00981">
    <property type="entry name" value="THUMP"/>
    <property type="match status" value="1"/>
</dbReference>
<dbReference type="Pfam" id="PF03931">
    <property type="entry name" value="Skp1_POZ"/>
    <property type="match status" value="1"/>
</dbReference>
<comment type="caution">
    <text evidence="6">The sequence shown here is derived from an EMBL/GenBank/DDBJ whole genome shotgun (WGS) entry which is preliminary data.</text>
</comment>